<reference evidence="1 2" key="1">
    <citation type="submission" date="2018-03" db="EMBL/GenBank/DDBJ databases">
        <title>Genomic Encyclopedia of Type Strains, Phase III (KMG-III): the genomes of soil and plant-associated and newly described type strains.</title>
        <authorList>
            <person name="Whitman W."/>
        </authorList>
    </citation>
    <scope>NUCLEOTIDE SEQUENCE [LARGE SCALE GENOMIC DNA]</scope>
    <source>
        <strain evidence="1 2">CGMCC 1.12700</strain>
    </source>
</reference>
<dbReference type="Proteomes" id="UP000240572">
    <property type="component" value="Unassembled WGS sequence"/>
</dbReference>
<dbReference type="Pfam" id="PF05114">
    <property type="entry name" value="MbnB_TglH_ChrH"/>
    <property type="match status" value="1"/>
</dbReference>
<sequence length="413" mass="46559">MPTIPVLVVAWANRPAGIQGGPDIKHLKLFVDHEQMTPILSSIACNLDAGILSASLPLFAEERVEAIEWSFDTLFNYKEIPSWFLELLHTYSDAGRLVGHGVFFSLFSGRFLPEQKAWLEALRKMAGTFRFDHITEHFGFMTGKDFHSGAPLNIPYSDVTLRIGRDRLMRIQDAAQCPVGLENLAFSYSADEVKRHGEFLEMLVKPVNGFIILDLHNLYCQLHNFSMPYEQLIGLYPLHRVREIHISGGSWEDAASGQGRTIRRDTHDDAVPTVVFDLLRRTLPLCPNLKYVVMEQLGTGLQTEGSKQGFYNDFITMQEIVQAYRPQPQQAALNAFLPVQAVSIAGRPEEDEILYAQQLELSGILEQASSCREAQDTLATSGLAGTAWHTERWDADMLETAIRIAQKWKRQQA</sequence>
<dbReference type="Gene3D" id="3.20.20.150">
    <property type="entry name" value="Divalent-metal-dependent TIM barrel enzymes"/>
    <property type="match status" value="1"/>
</dbReference>
<dbReference type="InterPro" id="IPR007801">
    <property type="entry name" value="MbnB/TglH/ChrH"/>
</dbReference>
<protein>
    <submittedName>
        <fullName evidence="1">Uncharacterized protein (UPF0276 family)</fullName>
    </submittedName>
</protein>
<evidence type="ECO:0000313" key="2">
    <source>
        <dbReference type="Proteomes" id="UP000240572"/>
    </source>
</evidence>
<comment type="caution">
    <text evidence="1">The sequence shown here is derived from an EMBL/GenBank/DDBJ whole genome shotgun (WGS) entry which is preliminary data.</text>
</comment>
<organism evidence="1 2">
    <name type="scientific">Taibaiella chishuiensis</name>
    <dbReference type="NCBI Taxonomy" id="1434707"/>
    <lineage>
        <taxon>Bacteria</taxon>
        <taxon>Pseudomonadati</taxon>
        <taxon>Bacteroidota</taxon>
        <taxon>Chitinophagia</taxon>
        <taxon>Chitinophagales</taxon>
        <taxon>Chitinophagaceae</taxon>
        <taxon>Taibaiella</taxon>
    </lineage>
</organism>
<dbReference type="PANTHER" id="PTHR42194">
    <property type="entry name" value="UPF0276 PROTEIN HI_1600"/>
    <property type="match status" value="1"/>
</dbReference>
<proteinExistence type="predicted"/>
<gene>
    <name evidence="1" type="ORF">B0I18_103198</name>
</gene>
<dbReference type="PANTHER" id="PTHR42194:SF1">
    <property type="entry name" value="UPF0276 PROTEIN HI_1600"/>
    <property type="match status" value="1"/>
</dbReference>
<keyword evidence="2" id="KW-1185">Reference proteome</keyword>
<dbReference type="AlphaFoldDB" id="A0A2P8D605"/>
<name>A0A2P8D605_9BACT</name>
<dbReference type="EMBL" id="PYGD01000003">
    <property type="protein sequence ID" value="PSK92621.1"/>
    <property type="molecule type" value="Genomic_DNA"/>
</dbReference>
<accession>A0A2P8D605</accession>
<evidence type="ECO:0000313" key="1">
    <source>
        <dbReference type="EMBL" id="PSK92621.1"/>
    </source>
</evidence>